<feature type="compositionally biased region" description="Low complexity" evidence="7">
    <location>
        <begin position="1135"/>
        <end position="1162"/>
    </location>
</feature>
<dbReference type="Pfam" id="PF00550">
    <property type="entry name" value="PP-binding"/>
    <property type="match status" value="2"/>
</dbReference>
<dbReference type="Gene3D" id="3.40.50.12780">
    <property type="entry name" value="N-terminal domain of ligase-like"/>
    <property type="match status" value="1"/>
</dbReference>
<evidence type="ECO:0000256" key="6">
    <source>
        <dbReference type="ARBA" id="ARBA00023315"/>
    </source>
</evidence>
<dbReference type="InterPro" id="IPR020841">
    <property type="entry name" value="PKS_Beta-ketoAc_synthase_dom"/>
</dbReference>
<reference evidence="10 11" key="1">
    <citation type="submission" date="2019-06" db="EMBL/GenBank/DDBJ databases">
        <title>Whole genome shotgun sequence of Streptomyces cacaoi subsp. cacaoi NBRC 12748.</title>
        <authorList>
            <person name="Hosoyama A."/>
            <person name="Uohara A."/>
            <person name="Ohji S."/>
            <person name="Ichikawa N."/>
        </authorList>
    </citation>
    <scope>NUCLEOTIDE SEQUENCE [LARGE SCALE GENOMIC DNA]</scope>
    <source>
        <strain evidence="10 11">NBRC 12748</strain>
    </source>
</reference>
<keyword evidence="5" id="KW-0511">Multifunctional enzyme</keyword>
<dbReference type="GO" id="GO:0006633">
    <property type="term" value="P:fatty acid biosynthetic process"/>
    <property type="evidence" value="ECO:0007669"/>
    <property type="project" value="InterPro"/>
</dbReference>
<dbReference type="Pfam" id="PF00501">
    <property type="entry name" value="AMP-binding"/>
    <property type="match status" value="1"/>
</dbReference>
<feature type="region of interest" description="Disordered" evidence="7">
    <location>
        <begin position="1108"/>
        <end position="1170"/>
    </location>
</feature>
<dbReference type="Gene3D" id="3.40.47.10">
    <property type="match status" value="1"/>
</dbReference>
<dbReference type="Pfam" id="PF16197">
    <property type="entry name" value="KAsynt_C_assoc"/>
    <property type="match status" value="1"/>
</dbReference>
<dbReference type="Pfam" id="PF00109">
    <property type="entry name" value="ketoacyl-synt"/>
    <property type="match status" value="1"/>
</dbReference>
<evidence type="ECO:0000313" key="11">
    <source>
        <dbReference type="Proteomes" id="UP000319210"/>
    </source>
</evidence>
<dbReference type="SMART" id="SM00827">
    <property type="entry name" value="PKS_AT"/>
    <property type="match status" value="1"/>
</dbReference>
<feature type="region of interest" description="Disordered" evidence="7">
    <location>
        <begin position="1790"/>
        <end position="1809"/>
    </location>
</feature>
<evidence type="ECO:0000256" key="2">
    <source>
        <dbReference type="ARBA" id="ARBA00022553"/>
    </source>
</evidence>
<dbReference type="RefSeq" id="WP_141275269.1">
    <property type="nucleotide sequence ID" value="NZ_BJMM01000005.1"/>
</dbReference>
<dbReference type="Gene3D" id="3.40.366.10">
    <property type="entry name" value="Malonyl-Coenzyme A Acyl Carrier Protein, domain 2"/>
    <property type="match status" value="1"/>
</dbReference>
<keyword evidence="6" id="KW-0012">Acyltransferase</keyword>
<evidence type="ECO:0000256" key="4">
    <source>
        <dbReference type="ARBA" id="ARBA00023194"/>
    </source>
</evidence>
<dbReference type="InterPro" id="IPR016039">
    <property type="entry name" value="Thiolase-like"/>
</dbReference>
<dbReference type="FunFam" id="3.40.47.10:FF:000019">
    <property type="entry name" value="Polyketide synthase type I"/>
    <property type="match status" value="1"/>
</dbReference>
<dbReference type="CDD" id="cd00833">
    <property type="entry name" value="PKS"/>
    <property type="match status" value="1"/>
</dbReference>
<evidence type="ECO:0000256" key="1">
    <source>
        <dbReference type="ARBA" id="ARBA00022450"/>
    </source>
</evidence>
<feature type="region of interest" description="Disordered" evidence="7">
    <location>
        <begin position="657"/>
        <end position="680"/>
    </location>
</feature>
<dbReference type="InterPro" id="IPR016035">
    <property type="entry name" value="Acyl_Trfase/lysoPLipase"/>
</dbReference>
<comment type="caution">
    <text evidence="10">The sequence shown here is derived from an EMBL/GenBank/DDBJ whole genome shotgun (WGS) entry which is preliminary data.</text>
</comment>
<feature type="region of interest" description="Disordered" evidence="7">
    <location>
        <begin position="1623"/>
        <end position="1657"/>
    </location>
</feature>
<dbReference type="InterPro" id="IPR014031">
    <property type="entry name" value="Ketoacyl_synth_C"/>
</dbReference>
<dbReference type="Pfam" id="PF22621">
    <property type="entry name" value="CurL-like_PKS_C"/>
    <property type="match status" value="1"/>
</dbReference>
<keyword evidence="4" id="KW-0045">Antibiotic biosynthesis</keyword>
<dbReference type="GO" id="GO:0004315">
    <property type="term" value="F:3-oxoacyl-[acyl-carrier-protein] synthase activity"/>
    <property type="evidence" value="ECO:0007669"/>
    <property type="project" value="InterPro"/>
</dbReference>
<dbReference type="Gene3D" id="3.30.70.3290">
    <property type="match status" value="1"/>
</dbReference>
<feature type="domain" description="Carrier" evidence="8">
    <location>
        <begin position="568"/>
        <end position="657"/>
    </location>
</feature>
<dbReference type="InterPro" id="IPR032821">
    <property type="entry name" value="PKS_assoc"/>
</dbReference>
<dbReference type="GO" id="GO:0004312">
    <property type="term" value="F:fatty acid synthase activity"/>
    <property type="evidence" value="ECO:0007669"/>
    <property type="project" value="TreeGrafter"/>
</dbReference>
<dbReference type="InterPro" id="IPR025110">
    <property type="entry name" value="AMP-bd_C"/>
</dbReference>
<dbReference type="SUPFAM" id="SSF55048">
    <property type="entry name" value="Probable ACP-binding domain of malonyl-CoA ACP transacylase"/>
    <property type="match status" value="1"/>
</dbReference>
<dbReference type="InterPro" id="IPR006162">
    <property type="entry name" value="Ppantetheine_attach_site"/>
</dbReference>
<dbReference type="EMBL" id="BJMM01000005">
    <property type="protein sequence ID" value="GEB48952.1"/>
    <property type="molecule type" value="Genomic_DNA"/>
</dbReference>
<dbReference type="InterPro" id="IPR020806">
    <property type="entry name" value="PKS_PP-bd"/>
</dbReference>
<evidence type="ECO:0000256" key="7">
    <source>
        <dbReference type="SAM" id="MobiDB-lite"/>
    </source>
</evidence>
<dbReference type="Gene3D" id="1.10.1200.10">
    <property type="entry name" value="ACP-like"/>
    <property type="match status" value="2"/>
</dbReference>
<dbReference type="PANTHER" id="PTHR43775">
    <property type="entry name" value="FATTY ACID SYNTHASE"/>
    <property type="match status" value="1"/>
</dbReference>
<evidence type="ECO:0000313" key="10">
    <source>
        <dbReference type="EMBL" id="GEB48952.1"/>
    </source>
</evidence>
<evidence type="ECO:0008006" key="12">
    <source>
        <dbReference type="Google" id="ProtNLM"/>
    </source>
</evidence>
<dbReference type="PROSITE" id="PS50075">
    <property type="entry name" value="CARRIER"/>
    <property type="match status" value="2"/>
</dbReference>
<keyword evidence="1" id="KW-0596">Phosphopantetheine</keyword>
<protein>
    <recommendedName>
        <fullName evidence="12">Acyl transferase</fullName>
    </recommendedName>
</protein>
<dbReference type="GO" id="GO:0031177">
    <property type="term" value="F:phosphopantetheine binding"/>
    <property type="evidence" value="ECO:0007669"/>
    <property type="project" value="InterPro"/>
</dbReference>
<proteinExistence type="predicted"/>
<dbReference type="SMART" id="SM01294">
    <property type="entry name" value="PKS_PP_betabranch"/>
    <property type="match status" value="1"/>
</dbReference>
<dbReference type="GO" id="GO:0033068">
    <property type="term" value="P:macrolide biosynthetic process"/>
    <property type="evidence" value="ECO:0007669"/>
    <property type="project" value="UniProtKB-ARBA"/>
</dbReference>
<dbReference type="Pfam" id="PF13193">
    <property type="entry name" value="AMP-binding_C"/>
    <property type="match status" value="1"/>
</dbReference>
<dbReference type="InterPro" id="IPR045851">
    <property type="entry name" value="AMP-bd_C_sf"/>
</dbReference>
<dbReference type="PROSITE" id="PS52004">
    <property type="entry name" value="KS3_2"/>
    <property type="match status" value="1"/>
</dbReference>
<gene>
    <name evidence="10" type="ORF">SCA03_15030</name>
</gene>
<evidence type="ECO:0000259" key="9">
    <source>
        <dbReference type="PROSITE" id="PS52004"/>
    </source>
</evidence>
<dbReference type="SUPFAM" id="SSF47336">
    <property type="entry name" value="ACP-like"/>
    <property type="match status" value="2"/>
</dbReference>
<dbReference type="Gene3D" id="3.30.300.30">
    <property type="match status" value="1"/>
</dbReference>
<dbReference type="SMART" id="SM00823">
    <property type="entry name" value="PKS_PP"/>
    <property type="match status" value="2"/>
</dbReference>
<dbReference type="InterPro" id="IPR009081">
    <property type="entry name" value="PP-bd_ACP"/>
</dbReference>
<feature type="domain" description="Ketosynthase family 3 (KS3)" evidence="9">
    <location>
        <begin position="681"/>
        <end position="1107"/>
    </location>
</feature>
<feature type="compositionally biased region" description="Low complexity" evidence="7">
    <location>
        <begin position="1644"/>
        <end position="1657"/>
    </location>
</feature>
<dbReference type="InterPro" id="IPR016036">
    <property type="entry name" value="Malonyl_transacylase_ACP-bd"/>
</dbReference>
<name>A0A4Y3QUS5_STRCI</name>
<dbReference type="PROSITE" id="PS00606">
    <property type="entry name" value="KS3_1"/>
    <property type="match status" value="1"/>
</dbReference>
<dbReference type="Proteomes" id="UP000319210">
    <property type="component" value="Unassembled WGS sequence"/>
</dbReference>
<dbReference type="Pfam" id="PF02801">
    <property type="entry name" value="Ketoacyl-synt_C"/>
    <property type="match status" value="1"/>
</dbReference>
<evidence type="ECO:0000259" key="8">
    <source>
        <dbReference type="PROSITE" id="PS50075"/>
    </source>
</evidence>
<dbReference type="InterPro" id="IPR050091">
    <property type="entry name" value="PKS_NRPS_Biosynth_Enz"/>
</dbReference>
<evidence type="ECO:0000256" key="5">
    <source>
        <dbReference type="ARBA" id="ARBA00023268"/>
    </source>
</evidence>
<dbReference type="InterPro" id="IPR001227">
    <property type="entry name" value="Ac_transferase_dom_sf"/>
</dbReference>
<keyword evidence="11" id="KW-1185">Reference proteome</keyword>
<dbReference type="InterPro" id="IPR036736">
    <property type="entry name" value="ACP-like_sf"/>
</dbReference>
<feature type="domain" description="Carrier" evidence="8">
    <location>
        <begin position="1673"/>
        <end position="1748"/>
    </location>
</feature>
<keyword evidence="3" id="KW-0808">Transferase</keyword>
<dbReference type="SUPFAM" id="SSF53901">
    <property type="entry name" value="Thiolase-like"/>
    <property type="match status" value="1"/>
</dbReference>
<dbReference type="SUPFAM" id="SSF56801">
    <property type="entry name" value="Acetyl-CoA synthetase-like"/>
    <property type="match status" value="1"/>
</dbReference>
<dbReference type="PANTHER" id="PTHR43775:SF51">
    <property type="entry name" value="INACTIVE PHENOLPHTHIOCEROL SYNTHESIS POLYKETIDE SYNTHASE TYPE I PKS1-RELATED"/>
    <property type="match status" value="1"/>
</dbReference>
<dbReference type="InterPro" id="IPR000873">
    <property type="entry name" value="AMP-dep_synth/lig_dom"/>
</dbReference>
<dbReference type="InterPro" id="IPR014030">
    <property type="entry name" value="Ketoacyl_synth_N"/>
</dbReference>
<dbReference type="InterPro" id="IPR014043">
    <property type="entry name" value="Acyl_transferase_dom"/>
</dbReference>
<dbReference type="InterPro" id="IPR018201">
    <property type="entry name" value="Ketoacyl_synth_AS"/>
</dbReference>
<sequence>MSVRTADYSFTPPADTEGVLGGFTLPGVFRTAAEAAPDAVALVDGDRAWTWRQWQKEVDALARGLQEYGVGAGDVVAVQLPNCFALQTVHLAVAAVGAVLMPVHQGNGSADVHALLTRVEPVLVVLRAGVTEEGGPLAAPALLRSLPSLRAVLVAGPADAAPSPEAAPPEPGREAVALAALTARWAGHAPSPVEVSPGSPFVLVPSSGTTSARPKICLHTHDGLLSNTADVTAEAAEAFGGTVVTACPITHLFGLQSMHSALFAASRQVLLASWGPDRFLRLAREARPRVVFAVPAQLHDVVARLAETGEPAGFGPHEVRTAGASVPGALVADVRAALGCPVVVVWGMSELGTGTCTRADDEAGVAARSVGRPTRGAQVRVRAEDGTACAADEAGELQYRSPGMFRGYFGEPELTRSAVTDDGWLRTGDLASVGADGRVTFHGRAAEIVNVGGRKFNATEIQGLLAELPQLGPLAVLGRPDPRLGEYPCLVVTEQADPATGLEEVTAFLRGRGVAEYKIPLELVAVPELPRTPAGKIHRRALEQLLASGGLLPRPDGGSGPARPLTREEALELVRAAVAKVRGDGADATDTSAVAPDTAAPEAIAPGATFRALGLDSVRAIRLRNALQDATGRPLAATLAFDHPTPEAVARFLAGETDETAEPDGRHTGDGPAPGPVREDDDPVAVVGMACRLPGGVSSPEELWRLLVDGTDAISGFPADRGWDLDALFDDDPDRPGTSYAREGGFLHDAGDFDAGFFGLSDREALATDPQQRLLLELSWEAFERAGIDPGTRRGSRTGVFTGAMYHDYGTGRTAELPELEGLLGIGTAGSALSGRIAHTYGFEGPALTVDTACSSSLVAVHLACRSLRSGESSLALAGGVAVMATPASFVEFSRLRGLSPDGRCKSFADSADGAAWSEGAGLLVLERLSDARRNGHRVLALVRGSAVNQDGASNGLTAPHGPAQRRVIRQALADARLAPGDVDAVEGHGTGTALGDPIEAQALLATYGRDRAGSGPLWLGSVKSNIGHTQAAAGVTGVQKMVLALEHGMLPRTLHVAAPSSQVDWSAGSVELLGEARAWPGGGRPRRAGVSSFGISGTNAHVILEEAPPPSARPVPSDAAHGEGAQDAAGTETRPAAGAEPKAGPDADPGARPGAGASGRSGRADTGGDRCGGAAPWILSARSEAALHARARQLAVYAEAEPSLSARDLAYALATTRAVHEHRAVVDGATREQLLAATAALGRGERAPGVVRDRPGATGGPPVFVFTGQGSQRPGMGRELAAAEPVFADALHEVCEVLDPLLERPLTSVMWAGPDTEEAAALDGTGCAQPALFAFEVALYRLFASWGVHPGALVGHSVGEISAAHVSGVLGLGDACALVAARSRLMAAQPAGGAMVAVRATEDEVLPWLDGKADAVSVAAVNGPRSVVLSGAEAPLARLADSLGAAGYKTRRLVVSHAFHSPLMEPVLADFRAAVAALDFAAPTVPLVSGVTGRPLTADEARDPGHWVRQVRDPVRFKDAVDHALTGERPCAFLELGPDPALTPMVDECLEAAPGARPAPAVVPALRTGESEVHSARAAVARLAVRGVPVDWRSVLPGAEAVPLPTYPFQRRRFWLTSAGGTPAAARTGSGLPATAAPAGAMLSEPSEPSGLPGPSGLSADLSGLGEEEQQALLLGLVTAEVDAVLGGREDRDDDADRTFQDMGLNSVNAVELRNRLMTATGVPLPATLIFDHPTPAAVVRLVRDRLTPATTARPPREAATVVAELEQWLADGGVLDAETSARLRALTAPEGGAEERPQQLDLTAASDEDLFRLVDGEPLS</sequence>
<dbReference type="FunFam" id="3.40.366.10:FF:000002">
    <property type="entry name" value="Probable polyketide synthase 2"/>
    <property type="match status" value="1"/>
</dbReference>
<dbReference type="OrthoDB" id="9778690at2"/>
<evidence type="ECO:0000256" key="3">
    <source>
        <dbReference type="ARBA" id="ARBA00022679"/>
    </source>
</evidence>
<organism evidence="10 11">
    <name type="scientific">Streptomyces cacaoi</name>
    <dbReference type="NCBI Taxonomy" id="1898"/>
    <lineage>
        <taxon>Bacteria</taxon>
        <taxon>Bacillati</taxon>
        <taxon>Actinomycetota</taxon>
        <taxon>Actinomycetes</taxon>
        <taxon>Kitasatosporales</taxon>
        <taxon>Streptomycetaceae</taxon>
        <taxon>Streptomyces</taxon>
    </lineage>
</organism>
<dbReference type="SUPFAM" id="SSF52151">
    <property type="entry name" value="FabD/lysophospholipase-like"/>
    <property type="match status" value="1"/>
</dbReference>
<dbReference type="PROSITE" id="PS00012">
    <property type="entry name" value="PHOSPHOPANTETHEINE"/>
    <property type="match status" value="2"/>
</dbReference>
<dbReference type="InterPro" id="IPR042099">
    <property type="entry name" value="ANL_N_sf"/>
</dbReference>
<dbReference type="SMART" id="SM00825">
    <property type="entry name" value="PKS_KS"/>
    <property type="match status" value="1"/>
</dbReference>
<dbReference type="Pfam" id="PF00698">
    <property type="entry name" value="Acyl_transf_1"/>
    <property type="match status" value="1"/>
</dbReference>
<accession>A0A4Y3QUS5</accession>
<keyword evidence="2" id="KW-0597">Phosphoprotein</keyword>